<evidence type="ECO:0000313" key="7">
    <source>
        <dbReference type="EMBL" id="MCS4485701.1"/>
    </source>
</evidence>
<feature type="transmembrane region" description="Helical" evidence="6">
    <location>
        <begin position="282"/>
        <end position="300"/>
    </location>
</feature>
<dbReference type="PANTHER" id="PTHR23513:SF6">
    <property type="entry name" value="MAJOR FACILITATOR SUPERFAMILY ASSOCIATED DOMAIN-CONTAINING PROTEIN"/>
    <property type="match status" value="1"/>
</dbReference>
<dbReference type="Proteomes" id="UP001205609">
    <property type="component" value="Unassembled WGS sequence"/>
</dbReference>
<evidence type="ECO:0000313" key="8">
    <source>
        <dbReference type="Proteomes" id="UP001205609"/>
    </source>
</evidence>
<keyword evidence="2" id="KW-1003">Cell membrane</keyword>
<feature type="transmembrane region" description="Helical" evidence="6">
    <location>
        <begin position="371"/>
        <end position="387"/>
    </location>
</feature>
<dbReference type="PANTHER" id="PTHR23513">
    <property type="entry name" value="INTEGRAL MEMBRANE EFFLUX PROTEIN-RELATED"/>
    <property type="match status" value="1"/>
</dbReference>
<feature type="transmembrane region" description="Helical" evidence="6">
    <location>
        <begin position="252"/>
        <end position="270"/>
    </location>
</feature>
<dbReference type="Pfam" id="PF07690">
    <property type="entry name" value="MFS_1"/>
    <property type="match status" value="1"/>
</dbReference>
<evidence type="ECO:0000256" key="3">
    <source>
        <dbReference type="ARBA" id="ARBA00022692"/>
    </source>
</evidence>
<dbReference type="RefSeq" id="WP_259198300.1">
    <property type="nucleotide sequence ID" value="NZ_JANUXY010000002.1"/>
</dbReference>
<keyword evidence="5 6" id="KW-0472">Membrane</keyword>
<keyword evidence="8" id="KW-1185">Reference proteome</keyword>
<gene>
    <name evidence="7" type="ORF">NXS11_02200</name>
</gene>
<dbReference type="EMBL" id="JANUXY010000002">
    <property type="protein sequence ID" value="MCS4485701.1"/>
    <property type="molecule type" value="Genomic_DNA"/>
</dbReference>
<accession>A0ABT2EZR9</accession>
<evidence type="ECO:0000256" key="4">
    <source>
        <dbReference type="ARBA" id="ARBA00022989"/>
    </source>
</evidence>
<dbReference type="InterPro" id="IPR011701">
    <property type="entry name" value="MFS"/>
</dbReference>
<comment type="caution">
    <text evidence="7">The sequence shown here is derived from an EMBL/GenBank/DDBJ whole genome shotgun (WGS) entry which is preliminary data.</text>
</comment>
<dbReference type="SUPFAM" id="SSF103473">
    <property type="entry name" value="MFS general substrate transporter"/>
    <property type="match status" value="1"/>
</dbReference>
<comment type="subcellular location">
    <subcellularLocation>
        <location evidence="1">Cell membrane</location>
        <topology evidence="1">Multi-pass membrane protein</topology>
    </subcellularLocation>
</comment>
<evidence type="ECO:0000256" key="2">
    <source>
        <dbReference type="ARBA" id="ARBA00022475"/>
    </source>
</evidence>
<dbReference type="Gene3D" id="1.20.1250.20">
    <property type="entry name" value="MFS general substrate transporter like domains"/>
    <property type="match status" value="1"/>
</dbReference>
<dbReference type="CDD" id="cd06173">
    <property type="entry name" value="MFS_MefA_like"/>
    <property type="match status" value="1"/>
</dbReference>
<evidence type="ECO:0000256" key="6">
    <source>
        <dbReference type="SAM" id="Phobius"/>
    </source>
</evidence>
<feature type="transmembrane region" description="Helical" evidence="6">
    <location>
        <begin position="39"/>
        <end position="59"/>
    </location>
</feature>
<proteinExistence type="predicted"/>
<feature type="transmembrane region" description="Helical" evidence="6">
    <location>
        <begin position="155"/>
        <end position="180"/>
    </location>
</feature>
<organism evidence="7 8">
    <name type="scientific">Staphylococcus americanisciuri</name>
    <dbReference type="NCBI Taxonomy" id="2973940"/>
    <lineage>
        <taxon>Bacteria</taxon>
        <taxon>Bacillati</taxon>
        <taxon>Bacillota</taxon>
        <taxon>Bacilli</taxon>
        <taxon>Bacillales</taxon>
        <taxon>Staphylococcaceae</taxon>
        <taxon>Staphylococcus</taxon>
    </lineage>
</organism>
<feature type="transmembrane region" description="Helical" evidence="6">
    <location>
        <begin position="306"/>
        <end position="323"/>
    </location>
</feature>
<reference evidence="7 8" key="1">
    <citation type="journal article" date="2023" name="Int. J. Syst. Evol. Microbiol.">
        <title>Streptococcus sciuri sp. nov., Staphylococcus marylandisciuri sp. nov. and Staphylococcus americanisciuri sp. nov., isolated from faeces of eastern grey squirrel (Sciurus carolinensis).</title>
        <authorList>
            <person name="Volokhov D.V."/>
            <person name="Zagorodnyaya T.A."/>
            <person name="Furtak V.A."/>
            <person name="Nattanmai G."/>
            <person name="Randall L."/>
            <person name="Jose S."/>
            <person name="Gao Y."/>
            <person name="Eisenberg T."/>
            <person name="Delmonte P."/>
            <person name="Blom J."/>
            <person name="Mitchell K.K."/>
        </authorList>
    </citation>
    <scope>NUCLEOTIDE SEQUENCE [LARGE SCALE GENOMIC DNA]</scope>
    <source>
        <strain evidence="7 8">GRT3</strain>
    </source>
</reference>
<feature type="transmembrane region" description="Helical" evidence="6">
    <location>
        <begin position="217"/>
        <end position="240"/>
    </location>
</feature>
<sequence>MKINTAFYYLLSGRVLANIGDSLYYILTMWLVYDITQDAFYTGIINALIITPKIIQFLYGPIIDRINLKKVLLYNQSIQFVLILLIAVSKYYDQLNIYLLFIVVPIASLVSEFGYPAQTRLIPEVLDKDNLVKGNSMMATANQGVDVIFNSISGILISFFSITALYFSNTLFFLFAFLLFSRIKYHSKTQITVKNDKLTVKEYLKLMKEGFILVRKSLIWVLILGSATVNFAIGLVYTLLPIYAHQYHNPKIYGYLLASMSCGLIIGAIFSNYFKKYRLGPLCYTSFFASFLLWCLAPFFNIYIFIMLFSLGWVSIGLLNVVLASASQQVIPRDKLARVDSIKYSLGVITMPLGGIIGGIITKYISVEFSFILASIFFLLISFLWILHKDLRTLPSQTNLTYTDMKIT</sequence>
<feature type="transmembrane region" description="Helical" evidence="6">
    <location>
        <begin position="6"/>
        <end position="27"/>
    </location>
</feature>
<evidence type="ECO:0000256" key="5">
    <source>
        <dbReference type="ARBA" id="ARBA00023136"/>
    </source>
</evidence>
<feature type="transmembrane region" description="Helical" evidence="6">
    <location>
        <begin position="344"/>
        <end position="365"/>
    </location>
</feature>
<name>A0ABT2EZR9_9STAP</name>
<keyword evidence="3 6" id="KW-0812">Transmembrane</keyword>
<protein>
    <submittedName>
        <fullName evidence="7">MFS transporter</fullName>
    </submittedName>
</protein>
<evidence type="ECO:0000256" key="1">
    <source>
        <dbReference type="ARBA" id="ARBA00004651"/>
    </source>
</evidence>
<dbReference type="InterPro" id="IPR036259">
    <property type="entry name" value="MFS_trans_sf"/>
</dbReference>
<feature type="transmembrane region" description="Helical" evidence="6">
    <location>
        <begin position="71"/>
        <end position="88"/>
    </location>
</feature>
<keyword evidence="4 6" id="KW-1133">Transmembrane helix</keyword>
<feature type="transmembrane region" description="Helical" evidence="6">
    <location>
        <begin position="95"/>
        <end position="115"/>
    </location>
</feature>